<reference evidence="1 2" key="1">
    <citation type="journal article" date="2021" name="Hortic Res">
        <title>The domestication of Cucurbita argyrosperma as revealed by the genome of its wild relative.</title>
        <authorList>
            <person name="Barrera-Redondo J."/>
            <person name="Sanchez-de la Vega G."/>
            <person name="Aguirre-Liguori J.A."/>
            <person name="Castellanos-Morales G."/>
            <person name="Gutierrez-Guerrero Y.T."/>
            <person name="Aguirre-Dugua X."/>
            <person name="Aguirre-Planter E."/>
            <person name="Tenaillon M.I."/>
            <person name="Lira-Saade R."/>
            <person name="Eguiarte L.E."/>
        </authorList>
    </citation>
    <scope>NUCLEOTIDE SEQUENCE [LARGE SCALE GENOMIC DNA]</scope>
    <source>
        <strain evidence="1">JBR-2021</strain>
    </source>
</reference>
<dbReference type="AlphaFoldDB" id="A0AAV6LUY5"/>
<dbReference type="EMBL" id="JAGKQH010000020">
    <property type="protein sequence ID" value="KAG6571150.1"/>
    <property type="molecule type" value="Genomic_DNA"/>
</dbReference>
<feature type="non-terminal residue" evidence="1">
    <location>
        <position position="1"/>
    </location>
</feature>
<evidence type="ECO:0000313" key="1">
    <source>
        <dbReference type="EMBL" id="KAG6571150.1"/>
    </source>
</evidence>
<evidence type="ECO:0000313" key="2">
    <source>
        <dbReference type="Proteomes" id="UP000685013"/>
    </source>
</evidence>
<name>A0AAV6LUY5_9ROSI</name>
<gene>
    <name evidence="1" type="ORF">SDJN03_30065</name>
</gene>
<accession>A0AAV6LUY5</accession>
<organism evidence="1 2">
    <name type="scientific">Cucurbita argyrosperma subsp. sororia</name>
    <dbReference type="NCBI Taxonomy" id="37648"/>
    <lineage>
        <taxon>Eukaryota</taxon>
        <taxon>Viridiplantae</taxon>
        <taxon>Streptophyta</taxon>
        <taxon>Embryophyta</taxon>
        <taxon>Tracheophyta</taxon>
        <taxon>Spermatophyta</taxon>
        <taxon>Magnoliopsida</taxon>
        <taxon>eudicotyledons</taxon>
        <taxon>Gunneridae</taxon>
        <taxon>Pentapetalae</taxon>
        <taxon>rosids</taxon>
        <taxon>fabids</taxon>
        <taxon>Cucurbitales</taxon>
        <taxon>Cucurbitaceae</taxon>
        <taxon>Cucurbiteae</taxon>
        <taxon>Cucurbita</taxon>
    </lineage>
</organism>
<protein>
    <submittedName>
        <fullName evidence="1">Uncharacterized protein</fullName>
    </submittedName>
</protein>
<comment type="caution">
    <text evidence="1">The sequence shown here is derived from an EMBL/GenBank/DDBJ whole genome shotgun (WGS) entry which is preliminary data.</text>
</comment>
<keyword evidence="2" id="KW-1185">Reference proteome</keyword>
<sequence length="83" mass="9431">MTSVVVQNFKINRGTKKRDDTQKKEEKEYVDGSEGGNMFEVVENGSEVYNKDCEVVLFTIHVDASHLVLCTPEFRPDSYPTLS</sequence>
<dbReference type="Proteomes" id="UP000685013">
    <property type="component" value="Chromosome 20"/>
</dbReference>
<proteinExistence type="predicted"/>